<gene>
    <name evidence="2" type="ORF">ULVI_09585</name>
</gene>
<feature type="transmembrane region" description="Helical" evidence="1">
    <location>
        <begin position="6"/>
        <end position="27"/>
    </location>
</feature>
<dbReference type="Proteomes" id="UP000077013">
    <property type="component" value="Unassembled WGS sequence"/>
</dbReference>
<sequence length="237" mass="27656">MKDFLLTVVPIVSVELLAALTGLYFLFRAKKKIETPIRFFIFFLCLTVVVEITGTYSPIAYFTDYEYFGFIKNTWLEKNFWIYNIYSIISFAVYISFFLWYLTNRNQKKIGYALLVVYIITCIVNLVLSDVFLNAFSSYTEVVGSILILFAIILYYFQMLYSDAILNYTKMLPFYISLGAMLLSFVLTPLVIYGRHFDVDRSPEFVELYKTLLVGTNVLVYLIYTIGFIICLKKKDS</sequence>
<accession>A0A167HPD1</accession>
<keyword evidence="1" id="KW-0472">Membrane</keyword>
<keyword evidence="3" id="KW-1185">Reference proteome</keyword>
<feature type="transmembrane region" description="Helical" evidence="1">
    <location>
        <begin position="114"/>
        <end position="136"/>
    </location>
</feature>
<feature type="transmembrane region" description="Helical" evidence="1">
    <location>
        <begin position="142"/>
        <end position="160"/>
    </location>
</feature>
<comment type="caution">
    <text evidence="2">The sequence shown here is derived from an EMBL/GenBank/DDBJ whole genome shotgun (WGS) entry which is preliminary data.</text>
</comment>
<feature type="transmembrane region" description="Helical" evidence="1">
    <location>
        <begin position="172"/>
        <end position="192"/>
    </location>
</feature>
<dbReference type="OrthoDB" id="1453530at2"/>
<feature type="transmembrane region" description="Helical" evidence="1">
    <location>
        <begin position="39"/>
        <end position="61"/>
    </location>
</feature>
<dbReference type="STRING" id="1763537.ULVI_09585"/>
<reference evidence="2 3" key="1">
    <citation type="submission" date="2016-02" db="EMBL/GenBank/DDBJ databases">
        <title>Ulvibacter sp. LPB0005, isolated from Thais luteostoma.</title>
        <authorList>
            <person name="Shin S.-K."/>
            <person name="Yi H."/>
        </authorList>
    </citation>
    <scope>NUCLEOTIDE SEQUENCE [LARGE SCALE GENOMIC DNA]</scope>
    <source>
        <strain evidence="2 3">LPB0005</strain>
    </source>
</reference>
<dbReference type="RefSeq" id="WP_068592192.1">
    <property type="nucleotide sequence ID" value="NZ_LRXL01000037.1"/>
</dbReference>
<name>A0A167HPD1_9FLAO</name>
<evidence type="ECO:0000256" key="1">
    <source>
        <dbReference type="SAM" id="Phobius"/>
    </source>
</evidence>
<dbReference type="EMBL" id="LRXL01000037">
    <property type="protein sequence ID" value="OAB78822.1"/>
    <property type="molecule type" value="Genomic_DNA"/>
</dbReference>
<keyword evidence="1" id="KW-1133">Transmembrane helix</keyword>
<evidence type="ECO:0000313" key="2">
    <source>
        <dbReference type="EMBL" id="OAB78822.1"/>
    </source>
</evidence>
<dbReference type="AlphaFoldDB" id="A0A167HPD1"/>
<evidence type="ECO:0000313" key="3">
    <source>
        <dbReference type="Proteomes" id="UP000077013"/>
    </source>
</evidence>
<organism evidence="2 3">
    <name type="scientific">Cochleicola gelatinilyticus</name>
    <dbReference type="NCBI Taxonomy" id="1763537"/>
    <lineage>
        <taxon>Bacteria</taxon>
        <taxon>Pseudomonadati</taxon>
        <taxon>Bacteroidota</taxon>
        <taxon>Flavobacteriia</taxon>
        <taxon>Flavobacteriales</taxon>
        <taxon>Flavobacteriaceae</taxon>
        <taxon>Cochleicola</taxon>
    </lineage>
</organism>
<keyword evidence="1" id="KW-0812">Transmembrane</keyword>
<protein>
    <submittedName>
        <fullName evidence="2">Uncharacterized protein</fullName>
    </submittedName>
</protein>
<feature type="transmembrane region" description="Helical" evidence="1">
    <location>
        <begin position="81"/>
        <end position="102"/>
    </location>
</feature>
<proteinExistence type="predicted"/>
<feature type="transmembrane region" description="Helical" evidence="1">
    <location>
        <begin position="212"/>
        <end position="232"/>
    </location>
</feature>